<evidence type="ECO:0000256" key="6">
    <source>
        <dbReference type="ARBA" id="ARBA00023157"/>
    </source>
</evidence>
<evidence type="ECO:0000313" key="14">
    <source>
        <dbReference type="Proteomes" id="UP000613580"/>
    </source>
</evidence>
<accession>A0A8H6WCZ9</accession>
<evidence type="ECO:0000256" key="3">
    <source>
        <dbReference type="ARBA" id="ARBA00022729"/>
    </source>
</evidence>
<keyword evidence="8" id="KW-0961">Cell wall biogenesis/degradation</keyword>
<feature type="chain" id="PRO_5034300606" description="endo-polygalacturonase" evidence="12">
    <location>
        <begin position="18"/>
        <end position="424"/>
    </location>
</feature>
<dbReference type="GO" id="GO:0071555">
    <property type="term" value="P:cell wall organization"/>
    <property type="evidence" value="ECO:0007669"/>
    <property type="project" value="UniProtKB-KW"/>
</dbReference>
<keyword evidence="4" id="KW-0677">Repeat</keyword>
<evidence type="ECO:0000256" key="2">
    <source>
        <dbReference type="ARBA" id="ARBA00012736"/>
    </source>
</evidence>
<evidence type="ECO:0000256" key="8">
    <source>
        <dbReference type="ARBA" id="ARBA00023316"/>
    </source>
</evidence>
<dbReference type="Gene3D" id="2.160.20.10">
    <property type="entry name" value="Single-stranded right-handed beta-helix, Pectin lyase-like"/>
    <property type="match status" value="1"/>
</dbReference>
<reference evidence="13" key="1">
    <citation type="submission" date="2020-05" db="EMBL/GenBank/DDBJ databases">
        <title>Mycena genomes resolve the evolution of fungal bioluminescence.</title>
        <authorList>
            <person name="Tsai I.J."/>
        </authorList>
    </citation>
    <scope>NUCLEOTIDE SEQUENCE</scope>
    <source>
        <strain evidence="13">110903Hualien_Pintung</strain>
    </source>
</reference>
<feature type="active site" evidence="10">
    <location>
        <position position="285"/>
    </location>
</feature>
<dbReference type="SUPFAM" id="SSF51126">
    <property type="entry name" value="Pectin lyase-like"/>
    <property type="match status" value="1"/>
</dbReference>
<evidence type="ECO:0000256" key="9">
    <source>
        <dbReference type="ARBA" id="ARBA00034074"/>
    </source>
</evidence>
<feature type="signal peptide" evidence="12">
    <location>
        <begin position="1"/>
        <end position="17"/>
    </location>
</feature>
<dbReference type="Pfam" id="PF00295">
    <property type="entry name" value="Glyco_hydro_28"/>
    <property type="match status" value="1"/>
</dbReference>
<dbReference type="GO" id="GO:0045490">
    <property type="term" value="P:pectin catabolic process"/>
    <property type="evidence" value="ECO:0007669"/>
    <property type="project" value="TreeGrafter"/>
</dbReference>
<evidence type="ECO:0000256" key="12">
    <source>
        <dbReference type="SAM" id="SignalP"/>
    </source>
</evidence>
<proteinExistence type="inferred from homology"/>
<dbReference type="InterPro" id="IPR012334">
    <property type="entry name" value="Pectin_lyas_fold"/>
</dbReference>
<evidence type="ECO:0000256" key="11">
    <source>
        <dbReference type="RuleBase" id="RU361169"/>
    </source>
</evidence>
<evidence type="ECO:0000256" key="10">
    <source>
        <dbReference type="PROSITE-ProRule" id="PRU10052"/>
    </source>
</evidence>
<dbReference type="PANTHER" id="PTHR31884:SF1">
    <property type="entry name" value="POLYGALACTURONASE"/>
    <property type="match status" value="1"/>
</dbReference>
<dbReference type="EMBL" id="JACAZE010000006">
    <property type="protein sequence ID" value="KAF7314144.1"/>
    <property type="molecule type" value="Genomic_DNA"/>
</dbReference>
<keyword evidence="6" id="KW-1015">Disulfide bond</keyword>
<dbReference type="InterPro" id="IPR006626">
    <property type="entry name" value="PbH1"/>
</dbReference>
<sequence>MLFTLAIGTILVSGAVGKALLPRDYRPLPPRGFKGNATHGINHPRKLGKRCTGQIQSLSDVAAAEECTTIVVGTMPFNPFLALSFLQIGGFTVPAGETFALNPPDGASVSLTGAITYAFEEWDGPLFKLTGNDITCTSMLVPIMCDDIVFNFLAVNGGNHEMLGQGNLYWDGLGGSGGTTKPSPMLVIDISGSFTDLKIVNAPERTIAVDGTSVTFSGINIDNSAGSASNSASNGKPAGANTDGFDVAANEVTIEDSTVANQDDCLAINRGTSITFSGNTCSGGHGISIGSINSDTTVEDVVISGNKITNSANGLRIKTDATATGSLVSGVTYTNNVGSGITNYGVIIDQSYPSTLGTPGTGVVIDGVTFSGSNTISVDSTAHRVEVNCGSTSSCDGTWNFAGLTVTGGEAGVIKNAPVSGGSY</sequence>
<dbReference type="OrthoDB" id="1546079at2759"/>
<keyword evidence="5 11" id="KW-0378">Hydrolase</keyword>
<comment type="caution">
    <text evidence="13">The sequence shown here is derived from an EMBL/GenBank/DDBJ whole genome shotgun (WGS) entry which is preliminary data.</text>
</comment>
<evidence type="ECO:0000256" key="4">
    <source>
        <dbReference type="ARBA" id="ARBA00022737"/>
    </source>
</evidence>
<dbReference type="InterPro" id="IPR000743">
    <property type="entry name" value="Glyco_hydro_28"/>
</dbReference>
<dbReference type="AlphaFoldDB" id="A0A8H6WCZ9"/>
<organism evidence="13 14">
    <name type="scientific">Mycena chlorophos</name>
    <name type="common">Agaric fungus</name>
    <name type="synonym">Agaricus chlorophos</name>
    <dbReference type="NCBI Taxonomy" id="658473"/>
    <lineage>
        <taxon>Eukaryota</taxon>
        <taxon>Fungi</taxon>
        <taxon>Dikarya</taxon>
        <taxon>Basidiomycota</taxon>
        <taxon>Agaricomycotina</taxon>
        <taxon>Agaricomycetes</taxon>
        <taxon>Agaricomycetidae</taxon>
        <taxon>Agaricales</taxon>
        <taxon>Marasmiineae</taxon>
        <taxon>Mycenaceae</taxon>
        <taxon>Mycena</taxon>
    </lineage>
</organism>
<evidence type="ECO:0000256" key="7">
    <source>
        <dbReference type="ARBA" id="ARBA00023295"/>
    </source>
</evidence>
<keyword evidence="7 11" id="KW-0326">Glycosidase</keyword>
<dbReference type="GO" id="GO:0004650">
    <property type="term" value="F:polygalacturonase activity"/>
    <property type="evidence" value="ECO:0007669"/>
    <property type="project" value="UniProtKB-EC"/>
</dbReference>
<evidence type="ECO:0000256" key="5">
    <source>
        <dbReference type="ARBA" id="ARBA00022801"/>
    </source>
</evidence>
<protein>
    <recommendedName>
        <fullName evidence="2">endo-polygalacturonase</fullName>
        <ecNumber evidence="2">3.2.1.15</ecNumber>
    </recommendedName>
</protein>
<comment type="catalytic activity">
    <reaction evidence="9">
        <text>(1,4-alpha-D-galacturonosyl)n+m + H2O = (1,4-alpha-D-galacturonosyl)n + (1,4-alpha-D-galacturonosyl)m.</text>
        <dbReference type="EC" id="3.2.1.15"/>
    </reaction>
</comment>
<keyword evidence="14" id="KW-1185">Reference proteome</keyword>
<dbReference type="Proteomes" id="UP000613580">
    <property type="component" value="Unassembled WGS sequence"/>
</dbReference>
<dbReference type="GO" id="GO:0005576">
    <property type="term" value="C:extracellular region"/>
    <property type="evidence" value="ECO:0007669"/>
    <property type="project" value="TreeGrafter"/>
</dbReference>
<dbReference type="PROSITE" id="PS00502">
    <property type="entry name" value="POLYGALACTURONASE"/>
    <property type="match status" value="1"/>
</dbReference>
<gene>
    <name evidence="13" type="ORF">HMN09_00573600</name>
</gene>
<dbReference type="PANTHER" id="PTHR31884">
    <property type="entry name" value="POLYGALACTURONASE"/>
    <property type="match status" value="1"/>
</dbReference>
<keyword evidence="3 12" id="KW-0732">Signal</keyword>
<dbReference type="EC" id="3.2.1.15" evidence="2"/>
<comment type="similarity">
    <text evidence="1 11">Belongs to the glycosyl hydrolase 28 family.</text>
</comment>
<dbReference type="SMART" id="SM00710">
    <property type="entry name" value="PbH1"/>
    <property type="match status" value="6"/>
</dbReference>
<dbReference type="InterPro" id="IPR011050">
    <property type="entry name" value="Pectin_lyase_fold/virulence"/>
</dbReference>
<dbReference type="InterPro" id="IPR050434">
    <property type="entry name" value="Glycosyl_hydrlase_28"/>
</dbReference>
<evidence type="ECO:0000256" key="1">
    <source>
        <dbReference type="ARBA" id="ARBA00008834"/>
    </source>
</evidence>
<evidence type="ECO:0000313" key="13">
    <source>
        <dbReference type="EMBL" id="KAF7314144.1"/>
    </source>
</evidence>
<name>A0A8H6WCZ9_MYCCL</name>